<feature type="transmembrane region" description="Helical" evidence="2">
    <location>
        <begin position="38"/>
        <end position="59"/>
    </location>
</feature>
<accession>A0ABT8K537</accession>
<keyword evidence="2" id="KW-0472">Membrane</keyword>
<keyword evidence="2" id="KW-0812">Transmembrane</keyword>
<keyword evidence="2" id="KW-1133">Transmembrane helix</keyword>
<reference evidence="4" key="1">
    <citation type="submission" date="2023-06" db="EMBL/GenBank/DDBJ databases">
        <title>MT1 and MT2 Draft Genomes of Novel Species.</title>
        <authorList>
            <person name="Venkateswaran K."/>
        </authorList>
    </citation>
    <scope>NUCLEOTIDE SEQUENCE</scope>
    <source>
        <strain evidence="4">IIF3SC-B10</strain>
    </source>
</reference>
<comment type="caution">
    <text evidence="4">The sequence shown here is derived from an EMBL/GenBank/DDBJ whole genome shotgun (WGS) entry which is preliminary data.</text>
</comment>
<evidence type="ECO:0000313" key="4">
    <source>
        <dbReference type="EMBL" id="MDN4612555.1"/>
    </source>
</evidence>
<feature type="compositionally biased region" description="Basic and acidic residues" evidence="1">
    <location>
        <begin position="506"/>
        <end position="516"/>
    </location>
</feature>
<dbReference type="Proteomes" id="UP001174209">
    <property type="component" value="Unassembled WGS sequence"/>
</dbReference>
<evidence type="ECO:0000256" key="1">
    <source>
        <dbReference type="SAM" id="MobiDB-lite"/>
    </source>
</evidence>
<dbReference type="PANTHER" id="PTHR34351:SF1">
    <property type="entry name" value="SLR1927 PROTEIN"/>
    <property type="match status" value="1"/>
</dbReference>
<feature type="domain" description="DUF58" evidence="3">
    <location>
        <begin position="205"/>
        <end position="248"/>
    </location>
</feature>
<evidence type="ECO:0000259" key="3">
    <source>
        <dbReference type="Pfam" id="PF01882"/>
    </source>
</evidence>
<feature type="region of interest" description="Disordered" evidence="1">
    <location>
        <begin position="183"/>
        <end position="203"/>
    </location>
</feature>
<evidence type="ECO:0000313" key="5">
    <source>
        <dbReference type="Proteomes" id="UP001174209"/>
    </source>
</evidence>
<dbReference type="InterPro" id="IPR002881">
    <property type="entry name" value="DUF58"/>
</dbReference>
<dbReference type="RefSeq" id="WP_301229699.1">
    <property type="nucleotide sequence ID" value="NZ_JAROCG010000002.1"/>
</dbReference>
<feature type="region of interest" description="Disordered" evidence="1">
    <location>
        <begin position="478"/>
        <end position="516"/>
    </location>
</feature>
<protein>
    <submittedName>
        <fullName evidence="4">DUF58 domain-containing protein</fullName>
    </submittedName>
</protein>
<evidence type="ECO:0000256" key="2">
    <source>
        <dbReference type="SAM" id="Phobius"/>
    </source>
</evidence>
<keyword evidence="5" id="KW-1185">Reference proteome</keyword>
<feature type="compositionally biased region" description="Low complexity" evidence="1">
    <location>
        <begin position="478"/>
        <end position="496"/>
    </location>
</feature>
<proteinExistence type="predicted"/>
<dbReference type="PANTHER" id="PTHR34351">
    <property type="entry name" value="SLR1927 PROTEIN-RELATED"/>
    <property type="match status" value="1"/>
</dbReference>
<sequence length="516" mass="54766">MVLLDKLPTRILTVRGWGFILTAVVALLFAQVLGRRDLLYVGVLLLALPLASLIVLRLVKPRFTVARRFQPQSMEIGSTTTVTLSLTAAITGGASISMEEQLPARFGQAPQFTYPSRNPRNGVSLYEYRIRSTSRGVYDIGPVTAEFTDPFGLGKSRHVLGGTDALVVTPAPVELLASALSGSRGNDGMATTHRQANPSDDDVMTREYRHGDSMRRVHWAATARHSELMVRQEESVTTPQATLLMDQRHHSFSTGFSVAFGSDGTGGNGLSSSPTFEWAVTAVMSISAHLLERNYALRFLDQHGAPALLHSSSAPFPADEEHQGPGAVAGIAEGLAALELAPETGRRAHTEEHGSTVIRAGEAARTAARRIRRTTAETSQGVSHAAFGDDLLDKLVATRNRGPLIAVLGLITLDEARALASASDYGSASYAIISSERPADSRRQLDILRDAGWHAAAASPAADLPAVWAGLEHAVGQASAASATSSTSSSSSSSTAPARSPHRAHPSRDTSHRGPA</sequence>
<dbReference type="EMBL" id="JAROCG010000002">
    <property type="protein sequence ID" value="MDN4612555.1"/>
    <property type="molecule type" value="Genomic_DNA"/>
</dbReference>
<organism evidence="4 5">
    <name type="scientific">Arthrobacter burdickii</name>
    <dbReference type="NCBI Taxonomy" id="3035920"/>
    <lineage>
        <taxon>Bacteria</taxon>
        <taxon>Bacillati</taxon>
        <taxon>Actinomycetota</taxon>
        <taxon>Actinomycetes</taxon>
        <taxon>Micrococcales</taxon>
        <taxon>Micrococcaceae</taxon>
        <taxon>Arthrobacter</taxon>
    </lineage>
</organism>
<name>A0ABT8K537_9MICC</name>
<gene>
    <name evidence="4" type="ORF">P5G52_16925</name>
</gene>
<dbReference type="Pfam" id="PF01882">
    <property type="entry name" value="DUF58"/>
    <property type="match status" value="1"/>
</dbReference>
<feature type="transmembrane region" description="Helical" evidence="2">
    <location>
        <begin position="12"/>
        <end position="32"/>
    </location>
</feature>